<dbReference type="Proteomes" id="UP000657918">
    <property type="component" value="Chromosome 16"/>
</dbReference>
<keyword evidence="3" id="KW-1185">Reference proteome</keyword>
<dbReference type="PANTHER" id="PTHR34564:SF10">
    <property type="entry name" value="HYALURONAN MEDIATED MOTILITY RECEPTOR-LIKE PROTEIN"/>
    <property type="match status" value="1"/>
</dbReference>
<feature type="coiled-coil region" evidence="1">
    <location>
        <begin position="97"/>
        <end position="124"/>
    </location>
</feature>
<sequence>MKQIKEVHVLLVVVVVVKDGKTVGTGLFAVVNCVHFSVRVETTTCFCYGEQETRKQIAHSVSFWFFLLDVLESVLKRITYALLRFDIMWLSTLLQIILSQENNIQKLNELVQTLQEQLQQCRSENYVLNSTTIPLTEHLNEFEQQPVLED</sequence>
<reference evidence="2 3" key="1">
    <citation type="submission" date="2020-10" db="EMBL/GenBank/DDBJ databases">
        <title>Plant Genome Project.</title>
        <authorList>
            <person name="Zhang R.-G."/>
        </authorList>
    </citation>
    <scope>NUCLEOTIDE SEQUENCE [LARGE SCALE GENOMIC DNA]</scope>
    <source>
        <strain evidence="2">FAFU-HL-1</strain>
        <tissue evidence="2">Leaf</tissue>
    </source>
</reference>
<name>A0A835J7E7_9ROSI</name>
<comment type="caution">
    <text evidence="2">The sequence shown here is derived from an EMBL/GenBank/DDBJ whole genome shotgun (WGS) entry which is preliminary data.</text>
</comment>
<dbReference type="PANTHER" id="PTHR34564">
    <property type="entry name" value="PEPTIDYL-PROLYL CIS-TRANS ISOMERASE G"/>
    <property type="match status" value="1"/>
</dbReference>
<gene>
    <name evidence="2" type="ORF">SADUNF_Sadunf16G0066500</name>
</gene>
<dbReference type="OrthoDB" id="1930404at2759"/>
<dbReference type="AlphaFoldDB" id="A0A835J7E7"/>
<protein>
    <submittedName>
        <fullName evidence="2">Uncharacterized protein</fullName>
    </submittedName>
</protein>
<proteinExistence type="predicted"/>
<evidence type="ECO:0000256" key="1">
    <source>
        <dbReference type="SAM" id="Coils"/>
    </source>
</evidence>
<keyword evidence="1" id="KW-0175">Coiled coil</keyword>
<evidence type="ECO:0000313" key="3">
    <source>
        <dbReference type="Proteomes" id="UP000657918"/>
    </source>
</evidence>
<evidence type="ECO:0000313" key="2">
    <source>
        <dbReference type="EMBL" id="KAF9664905.1"/>
    </source>
</evidence>
<organism evidence="2 3">
    <name type="scientific">Salix dunnii</name>
    <dbReference type="NCBI Taxonomy" id="1413687"/>
    <lineage>
        <taxon>Eukaryota</taxon>
        <taxon>Viridiplantae</taxon>
        <taxon>Streptophyta</taxon>
        <taxon>Embryophyta</taxon>
        <taxon>Tracheophyta</taxon>
        <taxon>Spermatophyta</taxon>
        <taxon>Magnoliopsida</taxon>
        <taxon>eudicotyledons</taxon>
        <taxon>Gunneridae</taxon>
        <taxon>Pentapetalae</taxon>
        <taxon>rosids</taxon>
        <taxon>fabids</taxon>
        <taxon>Malpighiales</taxon>
        <taxon>Salicaceae</taxon>
        <taxon>Saliceae</taxon>
        <taxon>Salix</taxon>
    </lineage>
</organism>
<dbReference type="EMBL" id="JADGMS010000016">
    <property type="protein sequence ID" value="KAF9664905.1"/>
    <property type="molecule type" value="Genomic_DNA"/>
</dbReference>
<accession>A0A835J7E7</accession>